<name>A0A9P4U9I4_9PLEO</name>
<sequence>MAPYNLRPRPKKTRAHGGIVTIQERLNKNRVAVLANGFLSLEVTPIRLIELARINAQSPLLRLPPEIRAKIYGFVLISEADPRRQRPRSQGNWSLSYAPSRISEVTSLVRFSESLLKGHRDAVENIHLVTPQYRFSDLHVHIGRWKLIIAGLEPPTG</sequence>
<proteinExistence type="predicted"/>
<dbReference type="Proteomes" id="UP000799764">
    <property type="component" value="Unassembled WGS sequence"/>
</dbReference>
<comment type="caution">
    <text evidence="1">The sequence shown here is derived from an EMBL/GenBank/DDBJ whole genome shotgun (WGS) entry which is preliminary data.</text>
</comment>
<dbReference type="AlphaFoldDB" id="A0A9P4U9I4"/>
<keyword evidence="2" id="KW-1185">Reference proteome</keyword>
<reference evidence="1" key="1">
    <citation type="journal article" date="2020" name="Stud. Mycol.">
        <title>101 Dothideomycetes genomes: a test case for predicting lifestyles and emergence of pathogens.</title>
        <authorList>
            <person name="Haridas S."/>
            <person name="Albert R."/>
            <person name="Binder M."/>
            <person name="Bloem J."/>
            <person name="Labutti K."/>
            <person name="Salamov A."/>
            <person name="Andreopoulos B."/>
            <person name="Baker S."/>
            <person name="Barry K."/>
            <person name="Bills G."/>
            <person name="Bluhm B."/>
            <person name="Cannon C."/>
            <person name="Castanera R."/>
            <person name="Culley D."/>
            <person name="Daum C."/>
            <person name="Ezra D."/>
            <person name="Gonzalez J."/>
            <person name="Henrissat B."/>
            <person name="Kuo A."/>
            <person name="Liang C."/>
            <person name="Lipzen A."/>
            <person name="Lutzoni F."/>
            <person name="Magnuson J."/>
            <person name="Mondo S."/>
            <person name="Nolan M."/>
            <person name="Ohm R."/>
            <person name="Pangilinan J."/>
            <person name="Park H.-J."/>
            <person name="Ramirez L."/>
            <person name="Alfaro M."/>
            <person name="Sun H."/>
            <person name="Tritt A."/>
            <person name="Yoshinaga Y."/>
            <person name="Zwiers L.-H."/>
            <person name="Turgeon B."/>
            <person name="Goodwin S."/>
            <person name="Spatafora J."/>
            <person name="Crous P."/>
            <person name="Grigoriev I."/>
        </authorList>
    </citation>
    <scope>NUCLEOTIDE SEQUENCE</scope>
    <source>
        <strain evidence="1">CBS 690.94</strain>
    </source>
</reference>
<gene>
    <name evidence="1" type="ORF">P171DRAFT_487288</name>
</gene>
<dbReference type="OrthoDB" id="5413827at2759"/>
<accession>A0A9P4U9I4</accession>
<evidence type="ECO:0000313" key="1">
    <source>
        <dbReference type="EMBL" id="KAF2442026.1"/>
    </source>
</evidence>
<evidence type="ECO:0000313" key="2">
    <source>
        <dbReference type="Proteomes" id="UP000799764"/>
    </source>
</evidence>
<organism evidence="1 2">
    <name type="scientific">Karstenula rhodostoma CBS 690.94</name>
    <dbReference type="NCBI Taxonomy" id="1392251"/>
    <lineage>
        <taxon>Eukaryota</taxon>
        <taxon>Fungi</taxon>
        <taxon>Dikarya</taxon>
        <taxon>Ascomycota</taxon>
        <taxon>Pezizomycotina</taxon>
        <taxon>Dothideomycetes</taxon>
        <taxon>Pleosporomycetidae</taxon>
        <taxon>Pleosporales</taxon>
        <taxon>Massarineae</taxon>
        <taxon>Didymosphaeriaceae</taxon>
        <taxon>Karstenula</taxon>
    </lineage>
</organism>
<protein>
    <submittedName>
        <fullName evidence="1">Uncharacterized protein</fullName>
    </submittedName>
</protein>
<dbReference type="EMBL" id="MU001504">
    <property type="protein sequence ID" value="KAF2442026.1"/>
    <property type="molecule type" value="Genomic_DNA"/>
</dbReference>